<accession>A0A7C9CJ91</accession>
<sequence length="100" mass="11759">MILLHFEGIEVVHLFRHQWNRPAMESLVDCQLVKNAFSDILVNHCKPLQRYVKMTWIAMLSLSTMMLLIVLLWVSTTHHEQKRHFADGSEYLNLEGQIRG</sequence>
<keyword evidence="1" id="KW-1133">Transmembrane helix</keyword>
<dbReference type="PANTHER" id="PTHR31414">
    <property type="entry name" value="TRANSMEMBRANE PROTEIN DDB_G0292058"/>
    <property type="match status" value="1"/>
</dbReference>
<evidence type="ECO:0000256" key="1">
    <source>
        <dbReference type="SAM" id="Phobius"/>
    </source>
</evidence>
<reference evidence="2" key="2">
    <citation type="submission" date="2020-07" db="EMBL/GenBank/DDBJ databases">
        <authorList>
            <person name="Vera ALvarez R."/>
            <person name="Arias-Moreno D.M."/>
            <person name="Jimenez-Jacinto V."/>
            <person name="Jimenez-Bremont J.F."/>
            <person name="Swaminathan K."/>
            <person name="Moose S.P."/>
            <person name="Guerrero-Gonzalez M.L."/>
            <person name="Marino-Ramirez L."/>
            <person name="Landsman D."/>
            <person name="Rodriguez-Kessler M."/>
            <person name="Delgado-Sanchez P."/>
        </authorList>
    </citation>
    <scope>NUCLEOTIDE SEQUENCE</scope>
    <source>
        <tissue evidence="2">Cladode</tissue>
    </source>
</reference>
<dbReference type="GO" id="GO:0016020">
    <property type="term" value="C:membrane"/>
    <property type="evidence" value="ECO:0007669"/>
    <property type="project" value="TreeGrafter"/>
</dbReference>
<dbReference type="PANTHER" id="PTHR31414:SF18">
    <property type="entry name" value="TRANSMEMBRANE PROTEIN-RELATED"/>
    <property type="match status" value="1"/>
</dbReference>
<feature type="transmembrane region" description="Helical" evidence="1">
    <location>
        <begin position="56"/>
        <end position="74"/>
    </location>
</feature>
<evidence type="ECO:0000313" key="2">
    <source>
        <dbReference type="EMBL" id="MBA4618147.1"/>
    </source>
</evidence>
<name>A0A7C9CJ91_OPUST</name>
<organism evidence="2">
    <name type="scientific">Opuntia streptacantha</name>
    <name type="common">Prickly pear cactus</name>
    <name type="synonym">Opuntia cardona</name>
    <dbReference type="NCBI Taxonomy" id="393608"/>
    <lineage>
        <taxon>Eukaryota</taxon>
        <taxon>Viridiplantae</taxon>
        <taxon>Streptophyta</taxon>
        <taxon>Embryophyta</taxon>
        <taxon>Tracheophyta</taxon>
        <taxon>Spermatophyta</taxon>
        <taxon>Magnoliopsida</taxon>
        <taxon>eudicotyledons</taxon>
        <taxon>Gunneridae</taxon>
        <taxon>Pentapetalae</taxon>
        <taxon>Caryophyllales</taxon>
        <taxon>Cactineae</taxon>
        <taxon>Cactaceae</taxon>
        <taxon>Opuntioideae</taxon>
        <taxon>Opuntia</taxon>
    </lineage>
</organism>
<keyword evidence="1" id="KW-0472">Membrane</keyword>
<protein>
    <submittedName>
        <fullName evidence="2">Uncharacterized protein</fullName>
    </submittedName>
</protein>
<proteinExistence type="predicted"/>
<dbReference type="AlphaFoldDB" id="A0A7C9CJ91"/>
<keyword evidence="1" id="KW-0812">Transmembrane</keyword>
<dbReference type="InterPro" id="IPR040283">
    <property type="entry name" value="DDB_G0292058-like"/>
</dbReference>
<reference evidence="2" key="1">
    <citation type="journal article" date="2013" name="J. Plant Res.">
        <title>Effect of fungi and light on seed germination of three Opuntia species from semiarid lands of central Mexico.</title>
        <authorList>
            <person name="Delgado-Sanchez P."/>
            <person name="Jimenez-Bremont J.F."/>
            <person name="Guerrero-Gonzalez Mde L."/>
            <person name="Flores J."/>
        </authorList>
    </citation>
    <scope>NUCLEOTIDE SEQUENCE</scope>
    <source>
        <tissue evidence="2">Cladode</tissue>
    </source>
</reference>
<dbReference type="EMBL" id="GISG01019111">
    <property type="protein sequence ID" value="MBA4618147.1"/>
    <property type="molecule type" value="Transcribed_RNA"/>
</dbReference>